<comment type="caution">
    <text evidence="1">The sequence shown here is derived from an EMBL/GenBank/DDBJ whole genome shotgun (WGS) entry which is preliminary data.</text>
</comment>
<dbReference type="EMBL" id="MWML01000087">
    <property type="protein sequence ID" value="TCG06902.1"/>
    <property type="molecule type" value="Genomic_DNA"/>
</dbReference>
<organism evidence="1 2">
    <name type="scientific">Paraburkholderia steynii</name>
    <dbReference type="NCBI Taxonomy" id="1245441"/>
    <lineage>
        <taxon>Bacteria</taxon>
        <taxon>Pseudomonadati</taxon>
        <taxon>Pseudomonadota</taxon>
        <taxon>Betaproteobacteria</taxon>
        <taxon>Burkholderiales</taxon>
        <taxon>Burkholderiaceae</taxon>
        <taxon>Paraburkholderia</taxon>
    </lineage>
</organism>
<dbReference type="AlphaFoldDB" id="A0A4R0XCS7"/>
<name>A0A4R0XCS7_9BURK</name>
<reference evidence="1 2" key="1">
    <citation type="submission" date="2017-02" db="EMBL/GenBank/DDBJ databases">
        <title>Paraburkholderia sophoroidis sp. nov. and Paraburkholderia steynii sp. nov. rhizobial symbionts of the fynbos legume Hypocalyptus sophoroides.</title>
        <authorList>
            <person name="Steenkamp E.T."/>
            <person name="Beukes C.W."/>
            <person name="Van Zyl E."/>
            <person name="Avontuur J."/>
            <person name="Chan W.Y."/>
            <person name="Hassen A."/>
            <person name="Palmer M."/>
            <person name="Mthombeni L."/>
            <person name="Phalane F."/>
            <person name="Sereme K."/>
            <person name="Venter S.N."/>
        </authorList>
    </citation>
    <scope>NUCLEOTIDE SEQUENCE [LARGE SCALE GENOMIC DNA]</scope>
    <source>
        <strain evidence="1 2">HC1.1ba</strain>
    </source>
</reference>
<keyword evidence="2" id="KW-1185">Reference proteome</keyword>
<dbReference type="Proteomes" id="UP000294200">
    <property type="component" value="Unassembled WGS sequence"/>
</dbReference>
<gene>
    <name evidence="1" type="ORF">BZM27_23280</name>
</gene>
<accession>A0A4R0XCS7</accession>
<protein>
    <submittedName>
        <fullName evidence="1">Uncharacterized protein</fullName>
    </submittedName>
</protein>
<sequence>MHLIEYFLQDDRPALQHRQLMRKGENRTSTLAVRSRLLCVGEVDGNVVNLIHEHGDFMSLIVVVLAVRSDQPWQALLTRIFA</sequence>
<evidence type="ECO:0000313" key="2">
    <source>
        <dbReference type="Proteomes" id="UP000294200"/>
    </source>
</evidence>
<evidence type="ECO:0000313" key="1">
    <source>
        <dbReference type="EMBL" id="TCG06902.1"/>
    </source>
</evidence>
<proteinExistence type="predicted"/>